<dbReference type="GeneID" id="35414464"/>
<feature type="transmembrane region" description="Helical" evidence="1">
    <location>
        <begin position="51"/>
        <end position="71"/>
    </location>
</feature>
<keyword evidence="1" id="KW-1133">Transmembrane helix</keyword>
<reference evidence="2" key="1">
    <citation type="journal article" date="2017" name="Appl. Microbiol. Biotechnol.">
        <title>Mitochondrial genome of the nematode endoparasitic fungus Hirsutella vermicola reveals a high level of synteny in the family Ophiocordycipitaceae.</title>
        <authorList>
            <person name="Zhang Y.J."/>
            <person name="Zhang H.Y."/>
            <person name="Liu X.Z."/>
            <person name="Zhang S."/>
        </authorList>
    </citation>
    <scope>NUCLEOTIDE SEQUENCE</scope>
    <source>
        <strain evidence="2">AS3.7877</strain>
    </source>
</reference>
<proteinExistence type="predicted"/>
<sequence>MWNYIMINIKMLWNKSINQLILFNLSINKILSLIYNRFFNLKFLSNINFNVSYVDISIRVIIFIAILYYFICCGEPILLDGDESNENYKSIVEWWNANRDPVISIHYGDTDSLARSLEAKNFFNDPETIRKNVIEKLDHRHTKLSNCCVGWVWEEIHRLNMGSDQIEYTDYGYKTLTDEEKRYISFLSVKEYSDISSPQGGRIAVIDSNAQATGKLFGYEIKQKNLSPGDLVRINRVYKGAVPEWSSLNNSRNNIEDVINMVKLRR</sequence>
<organism evidence="2">
    <name type="scientific">Hirsutella vermicola</name>
    <dbReference type="NCBI Taxonomy" id="369263"/>
    <lineage>
        <taxon>Eukaryota</taxon>
        <taxon>Fungi</taxon>
        <taxon>Dikarya</taxon>
        <taxon>Ascomycota</taxon>
        <taxon>Pezizomycotina</taxon>
        <taxon>Sordariomycetes</taxon>
        <taxon>Hypocreomycetidae</taxon>
        <taxon>Hypocreales</taxon>
        <taxon>Ophiocordycipitaceae</taxon>
        <taxon>Hirsutella</taxon>
    </lineage>
</organism>
<evidence type="ECO:0000313" key="2">
    <source>
        <dbReference type="EMBL" id="AQT19631.1"/>
    </source>
</evidence>
<gene>
    <name evidence="2" type="primary">orf266</name>
</gene>
<geneLocation type="mitochondrion" evidence="2"/>
<dbReference type="AlphaFoldDB" id="A0A1S6KM28"/>
<name>A0A1S6KM28_9HYPO</name>
<keyword evidence="1" id="KW-0812">Transmembrane</keyword>
<feature type="transmembrane region" description="Helical" evidence="1">
    <location>
        <begin position="20"/>
        <end position="39"/>
    </location>
</feature>
<dbReference type="EMBL" id="KY465721">
    <property type="protein sequence ID" value="AQT19631.1"/>
    <property type="molecule type" value="Genomic_DNA"/>
</dbReference>
<evidence type="ECO:0000256" key="1">
    <source>
        <dbReference type="SAM" id="Phobius"/>
    </source>
</evidence>
<dbReference type="RefSeq" id="YP_009449484.1">
    <property type="nucleotide sequence ID" value="NC_036610.1"/>
</dbReference>
<protein>
    <submittedName>
        <fullName evidence="2">Uncharacterized protein</fullName>
    </submittedName>
</protein>
<keyword evidence="2" id="KW-0496">Mitochondrion</keyword>
<accession>A0A1S6KM28</accession>
<keyword evidence="1" id="KW-0472">Membrane</keyword>
<reference evidence="2" key="2">
    <citation type="submission" date="2017-01" db="EMBL/GenBank/DDBJ databases">
        <authorList>
            <person name="Mah S.A."/>
            <person name="Swanson W.J."/>
            <person name="Moy G.W."/>
            <person name="Vacquier V.D."/>
        </authorList>
    </citation>
    <scope>NUCLEOTIDE SEQUENCE</scope>
    <source>
        <strain evidence="2">AS3.7877</strain>
    </source>
</reference>